<sequence length="447" mass="53091">MTTFDERELKEQLFEQNAIDFYDFVAKYDDQMVPIMKARGYTCVHSMERTVAFTFGEFTFRRRRWKKGDKWVIPVDEKLGLKKNVRFSWEFMYQIAKLSTMMPYDKVTQVIQLTYHITITKPTVVQAVKICDKLLEERAAYRFYEESINSINRDKQKVDVIYIEGDGVMVKAHDSDTENRHYDLSHFVVHTGSHKIGSNRFELKGKKEFVALDNRLAREQVLDYLYNTYEITDQTLLITNSDGGHGYTPYIFKEIAKALKIKRHEHFWDEYHVNQKLKKFFKPYSEELLDKAFQAIKQHDKGKLRTVLDTTEALVLAEEELEAFEDFKRKLLNNFQYTKPAELRGFSHAGIGIMESQHRKITYRMKKRGMYWTVWGAETMGRIIVLSYEDKLRDLFFGSWREDYEKLVELESLSAGTIKAKLNQIEREYSLHRLSKKESQRAFWSNK</sequence>
<evidence type="ECO:0000313" key="3">
    <source>
        <dbReference type="EMBL" id="RFU51946.1"/>
    </source>
</evidence>
<name>A0A372KR57_9STRE</name>
<dbReference type="AlphaFoldDB" id="A0A372KR57"/>
<dbReference type="Proteomes" id="UP000262901">
    <property type="component" value="Unassembled WGS sequence"/>
</dbReference>
<reference evidence="4 6" key="2">
    <citation type="submission" date="2018-08" db="EMBL/GenBank/DDBJ databases">
        <title>Draft genome of Streptococcus sp. nov. Z1.</title>
        <authorList>
            <person name="Tian Z."/>
        </authorList>
    </citation>
    <scope>NUCLEOTIDE SEQUENCE [LARGE SCALE GENOMIC DNA]</scope>
    <source>
        <strain evidence="4">Z1</strain>
        <strain evidence="6">Z1(2018)</strain>
    </source>
</reference>
<proteinExistence type="inferred from homology"/>
<evidence type="ECO:0000313" key="2">
    <source>
        <dbReference type="EMBL" id="AXQ78590.1"/>
    </source>
</evidence>
<evidence type="ECO:0000313" key="6">
    <source>
        <dbReference type="Proteomes" id="UP000262901"/>
    </source>
</evidence>
<gene>
    <name evidence="2" type="ORF">DDV21_005595</name>
    <name evidence="3" type="ORF">DDV22_00450</name>
    <name evidence="4" type="ORF">DDV23_01005</name>
</gene>
<comment type="similarity">
    <text evidence="1">Belongs to the UPF0236 family.</text>
</comment>
<dbReference type="EMBL" id="CP031733">
    <property type="protein sequence ID" value="AXQ78590.1"/>
    <property type="molecule type" value="Genomic_DNA"/>
</dbReference>
<dbReference type="RefSeq" id="WP_116877234.1">
    <property type="nucleotide sequence ID" value="NZ_CP031733.1"/>
</dbReference>
<dbReference type="Proteomes" id="UP000246115">
    <property type="component" value="Chromosome"/>
</dbReference>
<organism evidence="4 6">
    <name type="scientific">Streptococcus chenjunshii</name>
    <dbReference type="NCBI Taxonomy" id="2173853"/>
    <lineage>
        <taxon>Bacteria</taxon>
        <taxon>Bacillati</taxon>
        <taxon>Bacillota</taxon>
        <taxon>Bacilli</taxon>
        <taxon>Lactobacillales</taxon>
        <taxon>Streptococcaceae</taxon>
        <taxon>Streptococcus</taxon>
    </lineage>
</organism>
<dbReference type="Pfam" id="PF06782">
    <property type="entry name" value="UPF0236"/>
    <property type="match status" value="1"/>
</dbReference>
<dbReference type="InterPro" id="IPR009620">
    <property type="entry name" value="UPF0236"/>
</dbReference>
<evidence type="ECO:0000313" key="5">
    <source>
        <dbReference type="Proteomes" id="UP000246115"/>
    </source>
</evidence>
<dbReference type="EMBL" id="QVQZ01000001">
    <property type="protein sequence ID" value="RFU54138.1"/>
    <property type="molecule type" value="Genomic_DNA"/>
</dbReference>
<dbReference type="Proteomes" id="UP000264056">
    <property type="component" value="Unassembled WGS sequence"/>
</dbReference>
<reference evidence="5" key="3">
    <citation type="submission" date="2018-08" db="EMBL/GenBank/DDBJ databases">
        <title>Streptococcus chenjunshii sp. nov., isolated from stools sample of the Tibetan antelope in the Qinghai-Tibet plateau, China.</title>
        <authorList>
            <person name="Tian Z."/>
        </authorList>
    </citation>
    <scope>NUCLEOTIDE SEQUENCE [LARGE SCALE GENOMIC DNA]</scope>
    <source>
        <strain evidence="5">Z15</strain>
    </source>
</reference>
<dbReference type="KEGG" id="schj:DDV21_005595"/>
<dbReference type="OrthoDB" id="2329161at2"/>
<evidence type="ECO:0000256" key="1">
    <source>
        <dbReference type="ARBA" id="ARBA00006539"/>
    </source>
</evidence>
<evidence type="ECO:0000313" key="4">
    <source>
        <dbReference type="EMBL" id="RFU54138.1"/>
    </source>
</evidence>
<reference evidence="2" key="4">
    <citation type="journal article" date="2019" name="Int. J. Syst. Evol. Microbiol.">
        <title>Streptococcus chenjunshii sp. nov. isolated from feces of Tibetan antelopes.</title>
        <authorList>
            <person name="Tian Z."/>
            <person name="Lu S."/>
            <person name="Jin D."/>
            <person name="Yang J."/>
            <person name="Pu J."/>
            <person name="Lai X.H."/>
            <person name="Bai X.N."/>
            <person name="Wu X.M."/>
            <person name="Li J."/>
            <person name="Wang S."/>
            <person name="Xu J."/>
        </authorList>
    </citation>
    <scope>NUCLEOTIDE SEQUENCE</scope>
    <source>
        <strain evidence="2">Z15</strain>
    </source>
</reference>
<accession>A0A372KR57</accession>
<accession>A0A346NC45</accession>
<keyword evidence="7" id="KW-1185">Reference proteome</keyword>
<evidence type="ECO:0000313" key="7">
    <source>
        <dbReference type="Proteomes" id="UP000264056"/>
    </source>
</evidence>
<reference evidence="3 7" key="1">
    <citation type="submission" date="2018-08" db="EMBL/GenBank/DDBJ databases">
        <title>Draft genome of Streptococcus sp .nov. Z2.</title>
        <authorList>
            <person name="Tian Z."/>
        </authorList>
    </citation>
    <scope>NUCLEOTIDE SEQUENCE [LARGE SCALE GENOMIC DNA]</scope>
    <source>
        <strain evidence="3 7">Z2</strain>
    </source>
</reference>
<dbReference type="NCBIfam" id="NF033529">
    <property type="entry name" value="transpos_ISLre2"/>
    <property type="match status" value="1"/>
</dbReference>
<dbReference type="EMBL" id="QVQY01000001">
    <property type="protein sequence ID" value="RFU51946.1"/>
    <property type="molecule type" value="Genomic_DNA"/>
</dbReference>
<protein>
    <submittedName>
        <fullName evidence="4">ISLre2 family transposase</fullName>
    </submittedName>
</protein>